<reference evidence="2" key="2">
    <citation type="submission" date="2025-08" db="UniProtKB">
        <authorList>
            <consortium name="Ensembl"/>
        </authorList>
    </citation>
    <scope>IDENTIFICATION</scope>
</reference>
<feature type="compositionally biased region" description="Basic and acidic residues" evidence="1">
    <location>
        <begin position="108"/>
        <end position="123"/>
    </location>
</feature>
<reference evidence="2 3" key="1">
    <citation type="submission" date="2019-04" db="EMBL/GenBank/DDBJ databases">
        <authorList>
            <consortium name="Wellcome Sanger Institute Data Sharing"/>
        </authorList>
    </citation>
    <scope>NUCLEOTIDE SEQUENCE [LARGE SCALE GENOMIC DNA]</scope>
</reference>
<evidence type="ECO:0000313" key="2">
    <source>
        <dbReference type="Ensembl" id="ENSSFOP00015039648.1"/>
    </source>
</evidence>
<name>A0A8C9STX8_SCLFO</name>
<gene>
    <name evidence="2" type="primary">c1h1orf131</name>
</gene>
<dbReference type="Proteomes" id="UP000694397">
    <property type="component" value="Chromosome 1"/>
</dbReference>
<evidence type="ECO:0000256" key="1">
    <source>
        <dbReference type="SAM" id="MobiDB-lite"/>
    </source>
</evidence>
<sequence length="231" mass="26022">MSSQSKEDAGADADYSFLDQVLSKMYDFGDDSRAGRKKKKKCNKRKRQKLDMVSSEDLSGDDDDDGLGDGEEGGDGPADPGMLPESQSRAGGRRTGETTEVETVTFRDPFKKKNKTESKDSEIKLPQTNEKGEKAPKSFGLETARLEVHRFGIAGFQKQQQRLFERERAIMLGARPPKREYVNYKVYQQTLKEKKQEKKEMKSVSFPISLVGKYSCSSPSHHGKAKFFVVF</sequence>
<feature type="compositionally biased region" description="Acidic residues" evidence="1">
    <location>
        <begin position="58"/>
        <end position="74"/>
    </location>
</feature>
<dbReference type="InterPro" id="IPR027973">
    <property type="entry name" value="FSAF1-like"/>
</dbReference>
<dbReference type="Pfam" id="PF15375">
    <property type="entry name" value="FSAF1"/>
    <property type="match status" value="1"/>
</dbReference>
<dbReference type="PANTHER" id="PTHR28366:SF1">
    <property type="entry name" value="CHROMOSOME 1 OPEN READING FRAME 131"/>
    <property type="match status" value="1"/>
</dbReference>
<feature type="region of interest" description="Disordered" evidence="1">
    <location>
        <begin position="26"/>
        <end position="138"/>
    </location>
</feature>
<dbReference type="GeneTree" id="ENSGT01020000232483"/>
<feature type="compositionally biased region" description="Basic residues" evidence="1">
    <location>
        <begin position="35"/>
        <end position="48"/>
    </location>
</feature>
<dbReference type="AlphaFoldDB" id="A0A8C9STX8"/>
<proteinExistence type="predicted"/>
<evidence type="ECO:0000313" key="3">
    <source>
        <dbReference type="Proteomes" id="UP000694397"/>
    </source>
</evidence>
<reference evidence="2" key="3">
    <citation type="submission" date="2025-09" db="UniProtKB">
        <authorList>
            <consortium name="Ensembl"/>
        </authorList>
    </citation>
    <scope>IDENTIFICATION</scope>
</reference>
<protein>
    <submittedName>
        <fullName evidence="2">Uncharacterized protein</fullName>
    </submittedName>
</protein>
<dbReference type="PANTHER" id="PTHR28366">
    <property type="entry name" value="CHROMOSOME 1 OPEN READING FRAME 131"/>
    <property type="match status" value="1"/>
</dbReference>
<dbReference type="Ensembl" id="ENSSFOT00015073655.1">
    <property type="protein sequence ID" value="ENSSFOP00015039648.1"/>
    <property type="gene ID" value="ENSSFOG00015028896.1"/>
</dbReference>
<organism evidence="2 3">
    <name type="scientific">Scleropages formosus</name>
    <name type="common">Asian bonytongue</name>
    <name type="synonym">Osteoglossum formosum</name>
    <dbReference type="NCBI Taxonomy" id="113540"/>
    <lineage>
        <taxon>Eukaryota</taxon>
        <taxon>Metazoa</taxon>
        <taxon>Chordata</taxon>
        <taxon>Craniata</taxon>
        <taxon>Vertebrata</taxon>
        <taxon>Euteleostomi</taxon>
        <taxon>Actinopterygii</taxon>
        <taxon>Neopterygii</taxon>
        <taxon>Teleostei</taxon>
        <taxon>Osteoglossocephala</taxon>
        <taxon>Osteoglossomorpha</taxon>
        <taxon>Osteoglossiformes</taxon>
        <taxon>Osteoglossidae</taxon>
        <taxon>Scleropages</taxon>
    </lineage>
</organism>
<keyword evidence="3" id="KW-1185">Reference proteome</keyword>
<accession>A0A8C9STX8</accession>
<dbReference type="InterPro" id="IPR052852">
    <property type="entry name" value="SSU_Processome_Comp"/>
</dbReference>